<evidence type="ECO:0000313" key="1">
    <source>
        <dbReference type="EMBL" id="OCA77579.1"/>
    </source>
</evidence>
<sequence length="230" mass="27530">MESTSKIYFIDNPYPNGHKIESFIWSGRIDEYGFIWFDFHLKTENYYANDDENGEEEEEDLSDWTSKIVWENYHACTLSSNYWGEHRGIRINKPDEKLDFDEVIKNDFFSNDLPSEQHFDDDDLAFNIYLLGHDSCADHHIRFSKKDNHLYDITWTGKIALSYSGDDEFSHEFKAQIFNAEFDGFHYPKDWTVEKATEMFKAQLAHFEDYEFVDLNPKSNKREYKLDKRK</sequence>
<dbReference type="RefSeq" id="WP_065393328.1">
    <property type="nucleotide sequence ID" value="NZ_MAYH01000001.1"/>
</dbReference>
<accession>A0A1B9A170</accession>
<comment type="caution">
    <text evidence="1">The sequence shown here is derived from an EMBL/GenBank/DDBJ whole genome shotgun (WGS) entry which is preliminary data.</text>
</comment>
<reference evidence="1 2" key="1">
    <citation type="submission" date="2016-07" db="EMBL/GenBank/DDBJ databases">
        <authorList>
            <person name="Jeong J.-J."/>
            <person name="Kim D.W."/>
            <person name="Sang M.K."/>
            <person name="Choi I.-G."/>
            <person name="Kim K.D."/>
        </authorList>
    </citation>
    <scope>NUCLEOTIDE SEQUENCE [LARGE SCALE GENOMIC DNA]</scope>
    <source>
        <strain evidence="1 2">UTM-3</strain>
    </source>
</reference>
<evidence type="ECO:0000313" key="2">
    <source>
        <dbReference type="Proteomes" id="UP000092651"/>
    </source>
</evidence>
<dbReference type="OrthoDB" id="3727885at2"/>
<gene>
    <name evidence="1" type="ORF">BBI01_01660</name>
</gene>
<name>A0A1B9A170_9FLAO</name>
<organism evidence="1 2">
    <name type="scientific">Chryseobacterium artocarpi</name>
    <dbReference type="NCBI Taxonomy" id="1414727"/>
    <lineage>
        <taxon>Bacteria</taxon>
        <taxon>Pseudomonadati</taxon>
        <taxon>Bacteroidota</taxon>
        <taxon>Flavobacteriia</taxon>
        <taxon>Flavobacteriales</taxon>
        <taxon>Weeksellaceae</taxon>
        <taxon>Chryseobacterium group</taxon>
        <taxon>Chryseobacterium</taxon>
    </lineage>
</organism>
<protein>
    <submittedName>
        <fullName evidence="1">Uncharacterized protein</fullName>
    </submittedName>
</protein>
<proteinExistence type="predicted"/>
<dbReference type="Proteomes" id="UP000092651">
    <property type="component" value="Unassembled WGS sequence"/>
</dbReference>
<keyword evidence="2" id="KW-1185">Reference proteome</keyword>
<dbReference type="AlphaFoldDB" id="A0A1B9A170"/>
<dbReference type="EMBL" id="MAYH01000001">
    <property type="protein sequence ID" value="OCA77579.1"/>
    <property type="molecule type" value="Genomic_DNA"/>
</dbReference>